<proteinExistence type="predicted"/>
<comment type="caution">
    <text evidence="2">The sequence shown here is derived from an EMBL/GenBank/DDBJ whole genome shotgun (WGS) entry which is preliminary data.</text>
</comment>
<dbReference type="Pfam" id="PF18950">
    <property type="entry name" value="DUF5694"/>
    <property type="match status" value="1"/>
</dbReference>
<dbReference type="InterPro" id="IPR043749">
    <property type="entry name" value="DUF5694"/>
</dbReference>
<evidence type="ECO:0000313" key="2">
    <source>
        <dbReference type="EMBL" id="MFD1610731.1"/>
    </source>
</evidence>
<protein>
    <submittedName>
        <fullName evidence="2">DUF5694 domain-containing protein</fullName>
    </submittedName>
</protein>
<feature type="chain" id="PRO_5045418995" evidence="1">
    <location>
        <begin position="23"/>
        <end position="356"/>
    </location>
</feature>
<reference evidence="3" key="1">
    <citation type="journal article" date="2019" name="Int. J. Syst. Evol. Microbiol.">
        <title>The Global Catalogue of Microorganisms (GCM) 10K type strain sequencing project: providing services to taxonomists for standard genome sequencing and annotation.</title>
        <authorList>
            <consortium name="The Broad Institute Genomics Platform"/>
            <consortium name="The Broad Institute Genome Sequencing Center for Infectious Disease"/>
            <person name="Wu L."/>
            <person name="Ma J."/>
        </authorList>
    </citation>
    <scope>NUCLEOTIDE SEQUENCE [LARGE SCALE GENOMIC DNA]</scope>
    <source>
        <strain evidence="3">CGMCC 1.16275</strain>
    </source>
</reference>
<dbReference type="Proteomes" id="UP001597115">
    <property type="component" value="Unassembled WGS sequence"/>
</dbReference>
<keyword evidence="3" id="KW-1185">Reference proteome</keyword>
<sequence length="356" mass="38306">MRKWVRLGLFGAGGALAASAHAAPLVGPWPVSKPTEVAVLGTPHLSGIETLKPEWLAPLLDRLAAWRPQVITIEGLSGPECYLLRRYEKSWPDTANDYCARVEKVAGLAATATGLDMPAAEAAAEAAVGKIGPNAGPAEHRHLAALFAAAGNLGSASVQWLRLAPAQRRAGDGVDAALASELNELIVRRNENYLIAATLAARLGLERLYPVDDHLSDRVQAEAPPGQDKAMQAIWSGARPPLALQAQAMEKGLNDGASVLAYYRFMNRADVGEAFVRADMGRAFQEPSPEHFGRRYVAWWETRNLHMVANIRAALGHYPGGRALVIVGATHKPYFDAYLGMMHELRLVPAAQLLGK</sequence>
<gene>
    <name evidence="2" type="ORF">ACFSCW_02825</name>
</gene>
<organism evidence="2 3">
    <name type="scientific">Sphingomonas tabacisoli</name>
    <dbReference type="NCBI Taxonomy" id="2249466"/>
    <lineage>
        <taxon>Bacteria</taxon>
        <taxon>Pseudomonadati</taxon>
        <taxon>Pseudomonadota</taxon>
        <taxon>Alphaproteobacteria</taxon>
        <taxon>Sphingomonadales</taxon>
        <taxon>Sphingomonadaceae</taxon>
        <taxon>Sphingomonas</taxon>
    </lineage>
</organism>
<name>A0ABW4HZL9_9SPHN</name>
<accession>A0ABW4HZL9</accession>
<dbReference type="EMBL" id="JBHUDY010000001">
    <property type="protein sequence ID" value="MFD1610731.1"/>
    <property type="molecule type" value="Genomic_DNA"/>
</dbReference>
<dbReference type="RefSeq" id="WP_380886678.1">
    <property type="nucleotide sequence ID" value="NZ_JBHUDY010000001.1"/>
</dbReference>
<evidence type="ECO:0000313" key="3">
    <source>
        <dbReference type="Proteomes" id="UP001597115"/>
    </source>
</evidence>
<feature type="signal peptide" evidence="1">
    <location>
        <begin position="1"/>
        <end position="22"/>
    </location>
</feature>
<keyword evidence="1" id="KW-0732">Signal</keyword>
<evidence type="ECO:0000256" key="1">
    <source>
        <dbReference type="SAM" id="SignalP"/>
    </source>
</evidence>